<dbReference type="PIRSF" id="PIRSF000164">
    <property type="entry name" value="DHO_oxidase"/>
    <property type="match status" value="1"/>
</dbReference>
<feature type="binding site" evidence="9">
    <location>
        <position position="192"/>
    </location>
    <ligand>
        <name>FMN</name>
        <dbReference type="ChEBI" id="CHEBI:58210"/>
    </ligand>
</feature>
<evidence type="ECO:0000259" key="10">
    <source>
        <dbReference type="Pfam" id="PF01180"/>
    </source>
</evidence>
<dbReference type="RefSeq" id="WP_075058497.1">
    <property type="nucleotide sequence ID" value="NZ_CP012357.1"/>
</dbReference>
<dbReference type="GO" id="GO:0044205">
    <property type="term" value="P:'de novo' UMP biosynthetic process"/>
    <property type="evidence" value="ECO:0007669"/>
    <property type="project" value="UniProtKB-UniRule"/>
</dbReference>
<feature type="binding site" evidence="9">
    <location>
        <begin position="244"/>
        <end position="245"/>
    </location>
    <ligand>
        <name>FMN</name>
        <dbReference type="ChEBI" id="CHEBI:58210"/>
    </ligand>
</feature>
<evidence type="ECO:0000256" key="7">
    <source>
        <dbReference type="ARBA" id="ARBA00022975"/>
    </source>
</evidence>
<comment type="caution">
    <text evidence="9">Lacks conserved residue(s) required for the propagation of feature annotation.</text>
</comment>
<comment type="cofactor">
    <cofactor evidence="9">
        <name>FMN</name>
        <dbReference type="ChEBI" id="CHEBI:58210"/>
    </cofactor>
    <text evidence="9">Binds 1 FMN per subunit.</text>
</comment>
<dbReference type="SUPFAM" id="SSF51395">
    <property type="entry name" value="FMN-linked oxidoreductases"/>
    <property type="match status" value="1"/>
</dbReference>
<feature type="binding site" evidence="9">
    <location>
        <position position="46"/>
    </location>
    <ligand>
        <name>substrate</name>
    </ligand>
</feature>
<proteinExistence type="inferred from homology"/>
<dbReference type="CDD" id="cd04740">
    <property type="entry name" value="DHOD_1B_like"/>
    <property type="match status" value="1"/>
</dbReference>
<dbReference type="FunFam" id="3.20.20.70:FF:000027">
    <property type="entry name" value="Dihydropyrimidine dehydrogenase [NADP(+)]"/>
    <property type="match status" value="1"/>
</dbReference>
<dbReference type="GO" id="GO:0006207">
    <property type="term" value="P:'de novo' pyrimidine nucleobase biosynthetic process"/>
    <property type="evidence" value="ECO:0007669"/>
    <property type="project" value="InterPro"/>
</dbReference>
<dbReference type="NCBIfam" id="NF005574">
    <property type="entry name" value="PRK07259.1"/>
    <property type="match status" value="1"/>
</dbReference>
<comment type="similarity">
    <text evidence="3 9">Belongs to the dihydroorotate dehydrogenase family. Type 1 subfamily.</text>
</comment>
<dbReference type="OrthoDB" id="9794954at2"/>
<dbReference type="GO" id="GO:0004152">
    <property type="term" value="F:dihydroorotate dehydrogenase activity"/>
    <property type="evidence" value="ECO:0007669"/>
    <property type="project" value="UniProtKB-UniRule"/>
</dbReference>
<reference evidence="11 12" key="1">
    <citation type="journal article" date="2015" name="Genome Announc.">
        <title>Complete Genome Sequence of Spiroplasma litorale TN-1T (DSM 21781), a Bacterium Isolated from a Green-Eyed Horsefly (Tabanus nigrovittatus).</title>
        <authorList>
            <person name="Lo W.S."/>
            <person name="Lai Y.C."/>
            <person name="Lien Y.W."/>
            <person name="Wang T.H."/>
            <person name="Kuo C.H."/>
        </authorList>
    </citation>
    <scope>NUCLEOTIDE SEQUENCE [LARGE SCALE GENOMIC DNA]</scope>
    <source>
        <strain evidence="11 12">TN-1</strain>
    </source>
</reference>
<dbReference type="PROSITE" id="PS00912">
    <property type="entry name" value="DHODEHASE_2"/>
    <property type="match status" value="1"/>
</dbReference>
<name>A0A0K1W254_9MOLU</name>
<keyword evidence="4 9" id="KW-0963">Cytoplasm</keyword>
<accession>A0A0K1W254</accession>
<dbReference type="EMBL" id="CP012357">
    <property type="protein sequence ID" value="AKX34405.1"/>
    <property type="molecule type" value="Genomic_DNA"/>
</dbReference>
<keyword evidence="5 9" id="KW-0285">Flavoprotein</keyword>
<feature type="binding site" evidence="9">
    <location>
        <begin position="70"/>
        <end position="74"/>
    </location>
    <ligand>
        <name>substrate</name>
    </ligand>
</feature>
<dbReference type="PROSITE" id="PS00911">
    <property type="entry name" value="DHODEHASE_1"/>
    <property type="match status" value="1"/>
</dbReference>
<evidence type="ECO:0000256" key="6">
    <source>
        <dbReference type="ARBA" id="ARBA00022643"/>
    </source>
</evidence>
<dbReference type="InterPro" id="IPR033888">
    <property type="entry name" value="DHOD_1B"/>
</dbReference>
<evidence type="ECO:0000256" key="5">
    <source>
        <dbReference type="ARBA" id="ARBA00022630"/>
    </source>
</evidence>
<dbReference type="PATRIC" id="fig|216942.3.peg.796"/>
<comment type="catalytic activity">
    <reaction evidence="9">
        <text>(S)-dihydroorotate + A = orotate + AH2</text>
        <dbReference type="Rhea" id="RHEA:18073"/>
        <dbReference type="ChEBI" id="CHEBI:13193"/>
        <dbReference type="ChEBI" id="CHEBI:17499"/>
        <dbReference type="ChEBI" id="CHEBI:30839"/>
        <dbReference type="ChEBI" id="CHEBI:30864"/>
    </reaction>
</comment>
<dbReference type="Pfam" id="PF01180">
    <property type="entry name" value="DHO_dh"/>
    <property type="match status" value="1"/>
</dbReference>
<dbReference type="InterPro" id="IPR005720">
    <property type="entry name" value="Dihydroorotate_DH_cat"/>
</dbReference>
<feature type="binding site" evidence="9">
    <location>
        <position position="22"/>
    </location>
    <ligand>
        <name>FMN</name>
        <dbReference type="ChEBI" id="CHEBI:58210"/>
    </ligand>
</feature>
<dbReference type="InterPro" id="IPR049622">
    <property type="entry name" value="Dihydroorotate_DH_I"/>
</dbReference>
<evidence type="ECO:0000256" key="1">
    <source>
        <dbReference type="ARBA" id="ARBA00004496"/>
    </source>
</evidence>
<dbReference type="Gene3D" id="3.20.20.70">
    <property type="entry name" value="Aldolase class I"/>
    <property type="match status" value="1"/>
</dbReference>
<evidence type="ECO:0000256" key="9">
    <source>
        <dbReference type="HAMAP-Rule" id="MF_00224"/>
    </source>
</evidence>
<comment type="function">
    <text evidence="9">Catalyzes the conversion of dihydroorotate to orotate.</text>
</comment>
<dbReference type="EC" id="1.3.-.-" evidence="9"/>
<dbReference type="InterPro" id="IPR001295">
    <property type="entry name" value="Dihydroorotate_DH_CS"/>
</dbReference>
<feature type="binding site" evidence="9">
    <location>
        <position position="218"/>
    </location>
    <ligand>
        <name>FMN</name>
        <dbReference type="ChEBI" id="CHEBI:58210"/>
    </ligand>
</feature>
<feature type="binding site" evidence="9">
    <location>
        <position position="128"/>
    </location>
    <ligand>
        <name>substrate</name>
    </ligand>
</feature>
<dbReference type="InterPro" id="IPR024920">
    <property type="entry name" value="Dihydroorotate_DH_1"/>
</dbReference>
<keyword evidence="12" id="KW-1185">Reference proteome</keyword>
<dbReference type="PANTHER" id="PTHR48109:SF1">
    <property type="entry name" value="DIHYDROOROTATE DEHYDROGENASE (FUMARATE)"/>
    <property type="match status" value="1"/>
</dbReference>
<dbReference type="InterPro" id="IPR013785">
    <property type="entry name" value="Aldolase_TIM"/>
</dbReference>
<evidence type="ECO:0000313" key="12">
    <source>
        <dbReference type="Proteomes" id="UP000067476"/>
    </source>
</evidence>
<organism evidence="11 12">
    <name type="scientific">Spiroplasma litorale</name>
    <dbReference type="NCBI Taxonomy" id="216942"/>
    <lineage>
        <taxon>Bacteria</taxon>
        <taxon>Bacillati</taxon>
        <taxon>Mycoplasmatota</taxon>
        <taxon>Mollicutes</taxon>
        <taxon>Entomoplasmatales</taxon>
        <taxon>Spiroplasmataceae</taxon>
        <taxon>Spiroplasma</taxon>
    </lineage>
</organism>
<keyword evidence="6 9" id="KW-0288">FMN</keyword>
<keyword evidence="7 9" id="KW-0665">Pyrimidine biosynthesis</keyword>
<comment type="pathway">
    <text evidence="2 9">Pyrimidine metabolism; UMP biosynthesis via de novo pathway.</text>
</comment>
<dbReference type="STRING" id="216942.SLITO_v1c07830"/>
<dbReference type="PANTHER" id="PTHR48109">
    <property type="entry name" value="DIHYDROOROTATE DEHYDROGENASE (QUINONE), MITOCHONDRIAL-RELATED"/>
    <property type="match status" value="1"/>
</dbReference>
<gene>
    <name evidence="11" type="primary">pyrDI</name>
    <name evidence="9" type="synonym">pyrD</name>
    <name evidence="11" type="ORF">SLITO_v1c07830</name>
</gene>
<protein>
    <recommendedName>
        <fullName evidence="9">Dihydroorotate dehydrogenase</fullName>
        <shortName evidence="9">DHOD</shortName>
        <shortName evidence="9">DHODase</shortName>
        <shortName evidence="9">DHOdehase</shortName>
        <ecNumber evidence="9">1.3.-.-</ecNumber>
    </recommendedName>
</protein>
<dbReference type="GO" id="GO:0005737">
    <property type="term" value="C:cytoplasm"/>
    <property type="evidence" value="ECO:0007669"/>
    <property type="project" value="UniProtKB-SubCell"/>
</dbReference>
<feature type="binding site" evidence="9">
    <location>
        <position position="166"/>
    </location>
    <ligand>
        <name>FMN</name>
        <dbReference type="ChEBI" id="CHEBI:58210"/>
    </ligand>
</feature>
<feature type="domain" description="Dihydroorotate dehydrogenase catalytic" evidence="10">
    <location>
        <begin position="6"/>
        <end position="287"/>
    </location>
</feature>
<comment type="subcellular location">
    <subcellularLocation>
        <location evidence="1 9">Cytoplasm</location>
    </subcellularLocation>
</comment>
<dbReference type="KEGG" id="sll:SLITO_v1c07830"/>
<sequence>MQNKFSVKIPGINLKNPVIIASGPLIHGEYFNSIYDLATLGAITTKTVTYLPKEGNNTPRFAEIDGGYINAIGLKNIGIKKFVETKIEFLDSMNVPVITSIAGNSIEEYVEMVEMLDNIQVINAIELNVSCPNVKKDSIIMTSNYDYLKELIIKVKAATKKPIYIKMSPTEPDIVQTAKVCKDAGADALTMINGLSGMKIDINSMEPVLSNKFGGVSGSFLKPLAIKTVYQVSNEVDIPIIGVGGVCSTDDVIEMLMAGATAVGIASANMWDPLICYKIVNQLGDRLKELGYESVEELINKVKKTRNWYKLKNK</sequence>
<keyword evidence="8 9" id="KW-0560">Oxidoreductase</keyword>
<feature type="binding site" evidence="9">
    <location>
        <begin position="46"/>
        <end position="47"/>
    </location>
    <ligand>
        <name>FMN</name>
        <dbReference type="ChEBI" id="CHEBI:58210"/>
    </ligand>
</feature>
<evidence type="ECO:0000256" key="4">
    <source>
        <dbReference type="ARBA" id="ARBA00022490"/>
    </source>
</evidence>
<dbReference type="InterPro" id="IPR050074">
    <property type="entry name" value="DHO_dehydrogenase"/>
</dbReference>
<feature type="binding site" evidence="9">
    <location>
        <position position="128"/>
    </location>
    <ligand>
        <name>FMN</name>
        <dbReference type="ChEBI" id="CHEBI:58210"/>
    </ligand>
</feature>
<dbReference type="Proteomes" id="UP000067476">
    <property type="component" value="Chromosome"/>
</dbReference>
<dbReference type="UniPathway" id="UPA00070"/>
<feature type="binding site" evidence="9">
    <location>
        <begin position="266"/>
        <end position="267"/>
    </location>
    <ligand>
        <name>FMN</name>
        <dbReference type="ChEBI" id="CHEBI:58210"/>
    </ligand>
</feature>
<dbReference type="InterPro" id="IPR012135">
    <property type="entry name" value="Dihydroorotate_DH_1_2"/>
</dbReference>
<evidence type="ECO:0000256" key="2">
    <source>
        <dbReference type="ARBA" id="ARBA00004725"/>
    </source>
</evidence>
<feature type="active site" description="Nucleophile" evidence="9">
    <location>
        <position position="131"/>
    </location>
</feature>
<evidence type="ECO:0000256" key="3">
    <source>
        <dbReference type="ARBA" id="ARBA00008008"/>
    </source>
</evidence>
<dbReference type="AlphaFoldDB" id="A0A0K1W254"/>
<evidence type="ECO:0000256" key="8">
    <source>
        <dbReference type="ARBA" id="ARBA00023002"/>
    </source>
</evidence>
<dbReference type="HAMAP" id="MF_00224">
    <property type="entry name" value="DHO_dh_type1"/>
    <property type="match status" value="1"/>
</dbReference>
<evidence type="ECO:0000313" key="11">
    <source>
        <dbReference type="EMBL" id="AKX34405.1"/>
    </source>
</evidence>
<dbReference type="NCBIfam" id="TIGR01037">
    <property type="entry name" value="pyrD_sub1_fam"/>
    <property type="match status" value="1"/>
</dbReference>